<dbReference type="OrthoDB" id="7691805at2759"/>
<organism evidence="1 2">
    <name type="scientific">Austropuccinia psidii MF-1</name>
    <dbReference type="NCBI Taxonomy" id="1389203"/>
    <lineage>
        <taxon>Eukaryota</taxon>
        <taxon>Fungi</taxon>
        <taxon>Dikarya</taxon>
        <taxon>Basidiomycota</taxon>
        <taxon>Pucciniomycotina</taxon>
        <taxon>Pucciniomycetes</taxon>
        <taxon>Pucciniales</taxon>
        <taxon>Sphaerophragmiaceae</taxon>
        <taxon>Austropuccinia</taxon>
    </lineage>
</organism>
<keyword evidence="2" id="KW-1185">Reference proteome</keyword>
<evidence type="ECO:0000313" key="2">
    <source>
        <dbReference type="Proteomes" id="UP000765509"/>
    </source>
</evidence>
<protein>
    <recommendedName>
        <fullName evidence="3">GAG-pre-integrase domain-containing protein</fullName>
    </recommendedName>
</protein>
<evidence type="ECO:0000313" key="1">
    <source>
        <dbReference type="EMBL" id="MBW0523785.1"/>
    </source>
</evidence>
<gene>
    <name evidence="1" type="ORF">O181_063500</name>
</gene>
<sequence length="91" mass="9853">MSGNIVNKLMVVNYTIPKALLTNQTNDPWNDRLGHPGASTLKHLGLPTLQDSCLVCKTNKSHKLPFQNHSKPALSTLDCVPMAVVGPINPP</sequence>
<dbReference type="EMBL" id="AVOT02030569">
    <property type="protein sequence ID" value="MBW0523785.1"/>
    <property type="molecule type" value="Genomic_DNA"/>
</dbReference>
<accession>A0A9Q3EIX0</accession>
<proteinExistence type="predicted"/>
<reference evidence="1" key="1">
    <citation type="submission" date="2021-03" db="EMBL/GenBank/DDBJ databases">
        <title>Draft genome sequence of rust myrtle Austropuccinia psidii MF-1, a brazilian biotype.</title>
        <authorList>
            <person name="Quecine M.C."/>
            <person name="Pachon D.M.R."/>
            <person name="Bonatelli M.L."/>
            <person name="Correr F.H."/>
            <person name="Franceschini L.M."/>
            <person name="Leite T.F."/>
            <person name="Margarido G.R.A."/>
            <person name="Almeida C.A."/>
            <person name="Ferrarezi J.A."/>
            <person name="Labate C.A."/>
        </authorList>
    </citation>
    <scope>NUCLEOTIDE SEQUENCE</scope>
    <source>
        <strain evidence="1">MF-1</strain>
    </source>
</reference>
<comment type="caution">
    <text evidence="1">The sequence shown here is derived from an EMBL/GenBank/DDBJ whole genome shotgun (WGS) entry which is preliminary data.</text>
</comment>
<name>A0A9Q3EIX0_9BASI</name>
<evidence type="ECO:0008006" key="3">
    <source>
        <dbReference type="Google" id="ProtNLM"/>
    </source>
</evidence>
<dbReference type="AlphaFoldDB" id="A0A9Q3EIX0"/>
<dbReference type="Proteomes" id="UP000765509">
    <property type="component" value="Unassembled WGS sequence"/>
</dbReference>